<evidence type="ECO:0000259" key="1">
    <source>
        <dbReference type="Pfam" id="PF01850"/>
    </source>
</evidence>
<dbReference type="OrthoDB" id="9798990at2"/>
<dbReference type="EMBL" id="QUNR01000002">
    <property type="protein sequence ID" value="REH38835.1"/>
    <property type="molecule type" value="Genomic_DNA"/>
</dbReference>
<accession>A0A3E0H628</accession>
<keyword evidence="3" id="KW-1185">Reference proteome</keyword>
<name>A0A3E0H628_9GAMM</name>
<dbReference type="InterPro" id="IPR041705">
    <property type="entry name" value="PIN_Sll0205"/>
</dbReference>
<dbReference type="Pfam" id="PF01850">
    <property type="entry name" value="PIN"/>
    <property type="match status" value="1"/>
</dbReference>
<dbReference type="CDD" id="cd09872">
    <property type="entry name" value="PIN_Sll0205-like"/>
    <property type="match status" value="1"/>
</dbReference>
<evidence type="ECO:0000313" key="3">
    <source>
        <dbReference type="Proteomes" id="UP000256774"/>
    </source>
</evidence>
<gene>
    <name evidence="2" type="ORF">DFR26_1000</name>
</gene>
<dbReference type="PANTHER" id="PTHR36173">
    <property type="entry name" value="RIBONUCLEASE VAPC16-RELATED"/>
    <property type="match status" value="1"/>
</dbReference>
<organism evidence="2 3">
    <name type="scientific">Paraperlucidibaca baekdonensis</name>
    <dbReference type="NCBI Taxonomy" id="748120"/>
    <lineage>
        <taxon>Bacteria</taxon>
        <taxon>Pseudomonadati</taxon>
        <taxon>Pseudomonadota</taxon>
        <taxon>Gammaproteobacteria</taxon>
        <taxon>Moraxellales</taxon>
        <taxon>Moraxellaceae</taxon>
        <taxon>Paraperlucidibaca</taxon>
    </lineage>
</organism>
<evidence type="ECO:0000313" key="2">
    <source>
        <dbReference type="EMBL" id="REH38835.1"/>
    </source>
</evidence>
<dbReference type="Proteomes" id="UP000256774">
    <property type="component" value="Unassembled WGS sequence"/>
</dbReference>
<sequence>MNLLLDTHILLWASTDPARLSKSAALLLANTENTLIFSAASLWEIAIKLQLGRDDFQIDPRLLRRGLLDNGYHELAITSAHSLAVLDLPPLHRDPFDRLLIAQAKCEGFTLMTADALVAQYPITITRA</sequence>
<dbReference type="Gene3D" id="3.40.50.1010">
    <property type="entry name" value="5'-nuclease"/>
    <property type="match status" value="1"/>
</dbReference>
<dbReference type="InterPro" id="IPR029060">
    <property type="entry name" value="PIN-like_dom_sf"/>
</dbReference>
<dbReference type="RefSeq" id="WP_116207864.1">
    <property type="nucleotide sequence ID" value="NZ_QUNR01000002.1"/>
</dbReference>
<dbReference type="PANTHER" id="PTHR36173:SF2">
    <property type="entry name" value="RIBONUCLEASE VAPC16"/>
    <property type="match status" value="1"/>
</dbReference>
<feature type="domain" description="PIN" evidence="1">
    <location>
        <begin position="4"/>
        <end position="116"/>
    </location>
</feature>
<reference evidence="2 3" key="1">
    <citation type="submission" date="2018-08" db="EMBL/GenBank/DDBJ databases">
        <title>Genomic Encyclopedia of Type Strains, Phase IV (KMG-IV): sequencing the most valuable type-strain genomes for metagenomic binning, comparative biology and taxonomic classification.</title>
        <authorList>
            <person name="Goeker M."/>
        </authorList>
    </citation>
    <scope>NUCLEOTIDE SEQUENCE [LARGE SCALE GENOMIC DNA]</scope>
    <source>
        <strain evidence="2 3">DSM 26022</strain>
    </source>
</reference>
<protein>
    <submittedName>
        <fullName evidence="2">PIN domain nuclease of toxin-antitoxin system</fullName>
    </submittedName>
</protein>
<dbReference type="InterPro" id="IPR052919">
    <property type="entry name" value="TA_system_RNase"/>
</dbReference>
<proteinExistence type="predicted"/>
<dbReference type="AlphaFoldDB" id="A0A3E0H628"/>
<comment type="caution">
    <text evidence="2">The sequence shown here is derived from an EMBL/GenBank/DDBJ whole genome shotgun (WGS) entry which is preliminary data.</text>
</comment>
<dbReference type="SUPFAM" id="SSF88723">
    <property type="entry name" value="PIN domain-like"/>
    <property type="match status" value="1"/>
</dbReference>
<dbReference type="InterPro" id="IPR002716">
    <property type="entry name" value="PIN_dom"/>
</dbReference>